<dbReference type="Pfam" id="PF01872">
    <property type="entry name" value="RibD_C"/>
    <property type="match status" value="1"/>
</dbReference>
<evidence type="ECO:0000256" key="4">
    <source>
        <dbReference type="ARBA" id="ARBA00012851"/>
    </source>
</evidence>
<dbReference type="InterPro" id="IPR024072">
    <property type="entry name" value="DHFR-like_dom_sf"/>
</dbReference>
<evidence type="ECO:0000256" key="1">
    <source>
        <dbReference type="ARBA" id="ARBA00003555"/>
    </source>
</evidence>
<dbReference type="PANTHER" id="PTHR38011">
    <property type="entry name" value="DIHYDROFOLATE REDUCTASE FAMILY PROTEIN (AFU_ORTHOLOGUE AFUA_8G06820)"/>
    <property type="match status" value="1"/>
</dbReference>
<comment type="caution">
    <text evidence="14">The sequence shown here is derived from an EMBL/GenBank/DDBJ whole genome shotgun (WGS) entry which is preliminary data.</text>
</comment>
<comment type="function">
    <text evidence="1">Catalyzes an early step in riboflavin biosynthesis, the NADPH-dependent reduction of the ribose side chain of 2,5-diamino-6-ribosylamino-4(3H)-pyrimidinone 5'-phosphate, yielding 2,5-diamino-6-ribitylamino-4(3H)-pyrimidinone 5'-phosphate.</text>
</comment>
<dbReference type="AlphaFoldDB" id="A0A409VJD4"/>
<comment type="pathway">
    <text evidence="2">Cofactor biosynthesis; riboflavin biosynthesis.</text>
</comment>
<dbReference type="Proteomes" id="UP000284706">
    <property type="component" value="Unassembled WGS sequence"/>
</dbReference>
<comment type="similarity">
    <text evidence="3">Belongs to the HTP reductase family.</text>
</comment>
<dbReference type="Gene3D" id="3.40.430.10">
    <property type="entry name" value="Dihydrofolate Reductase, subunit A"/>
    <property type="match status" value="1"/>
</dbReference>
<dbReference type="SUPFAM" id="SSF53597">
    <property type="entry name" value="Dihydrofolate reductase-like"/>
    <property type="match status" value="1"/>
</dbReference>
<evidence type="ECO:0000256" key="11">
    <source>
        <dbReference type="ARBA" id="ARBA00047550"/>
    </source>
</evidence>
<evidence type="ECO:0000256" key="6">
    <source>
        <dbReference type="ARBA" id="ARBA00022619"/>
    </source>
</evidence>
<dbReference type="GO" id="GO:0009231">
    <property type="term" value="P:riboflavin biosynthetic process"/>
    <property type="evidence" value="ECO:0007669"/>
    <property type="project" value="UniProtKB-KW"/>
</dbReference>
<accession>A0A409VJD4</accession>
<organism evidence="14 15">
    <name type="scientific">Gymnopilus dilepis</name>
    <dbReference type="NCBI Taxonomy" id="231916"/>
    <lineage>
        <taxon>Eukaryota</taxon>
        <taxon>Fungi</taxon>
        <taxon>Dikarya</taxon>
        <taxon>Basidiomycota</taxon>
        <taxon>Agaricomycotina</taxon>
        <taxon>Agaricomycetes</taxon>
        <taxon>Agaricomycetidae</taxon>
        <taxon>Agaricales</taxon>
        <taxon>Agaricineae</taxon>
        <taxon>Hymenogastraceae</taxon>
        <taxon>Gymnopilus</taxon>
    </lineage>
</organism>
<evidence type="ECO:0000256" key="5">
    <source>
        <dbReference type="ARBA" id="ARBA00015035"/>
    </source>
</evidence>
<dbReference type="InParanoid" id="A0A409VJD4"/>
<gene>
    <name evidence="14" type="ORF">CVT26_011074</name>
</gene>
<comment type="catalytic activity">
    <reaction evidence="12">
        <text>2,5-diamino-6-(1-D-ribitylamino)pyrimidin-4(3H)-one 5'-phosphate + NADP(+) = 2,5-diamino-6-(1-D-ribosylamino)pyrimidin-4(3H)-one 5'-phosphate + NADPH + H(+)</text>
        <dbReference type="Rhea" id="RHEA:27278"/>
        <dbReference type="ChEBI" id="CHEBI:15378"/>
        <dbReference type="ChEBI" id="CHEBI:57783"/>
        <dbReference type="ChEBI" id="CHEBI:58349"/>
        <dbReference type="ChEBI" id="CHEBI:58890"/>
        <dbReference type="ChEBI" id="CHEBI:59545"/>
        <dbReference type="EC" id="1.1.1.302"/>
    </reaction>
</comment>
<name>A0A409VJD4_9AGAR</name>
<dbReference type="PANTHER" id="PTHR38011:SF7">
    <property type="entry name" value="2,5-DIAMINO-6-RIBOSYLAMINO-4(3H)-PYRIMIDINONE 5'-PHOSPHATE REDUCTASE"/>
    <property type="match status" value="1"/>
</dbReference>
<reference evidence="14 15" key="1">
    <citation type="journal article" date="2018" name="Evol. Lett.">
        <title>Horizontal gene cluster transfer increased hallucinogenic mushroom diversity.</title>
        <authorList>
            <person name="Reynolds H.T."/>
            <person name="Vijayakumar V."/>
            <person name="Gluck-Thaler E."/>
            <person name="Korotkin H.B."/>
            <person name="Matheny P.B."/>
            <person name="Slot J.C."/>
        </authorList>
    </citation>
    <scope>NUCLEOTIDE SEQUENCE [LARGE SCALE GENOMIC DNA]</scope>
    <source>
        <strain evidence="14 15">SRW20</strain>
    </source>
</reference>
<keyword evidence="6" id="KW-0686">Riboflavin biosynthesis</keyword>
<comment type="catalytic activity">
    <reaction evidence="11">
        <text>2,5-diamino-6-(1-D-ribitylamino)pyrimidin-4(3H)-one 5'-phosphate + NAD(+) = 2,5-diamino-6-(1-D-ribosylamino)pyrimidin-4(3H)-one 5'-phosphate + NADH + H(+)</text>
        <dbReference type="Rhea" id="RHEA:27274"/>
        <dbReference type="ChEBI" id="CHEBI:15378"/>
        <dbReference type="ChEBI" id="CHEBI:57540"/>
        <dbReference type="ChEBI" id="CHEBI:57945"/>
        <dbReference type="ChEBI" id="CHEBI:58890"/>
        <dbReference type="ChEBI" id="CHEBI:59545"/>
        <dbReference type="EC" id="1.1.1.302"/>
    </reaction>
</comment>
<evidence type="ECO:0000313" key="14">
    <source>
        <dbReference type="EMBL" id="PPQ66355.1"/>
    </source>
</evidence>
<keyword evidence="7" id="KW-0521">NADP</keyword>
<evidence type="ECO:0000313" key="15">
    <source>
        <dbReference type="Proteomes" id="UP000284706"/>
    </source>
</evidence>
<dbReference type="STRING" id="231916.A0A409VJD4"/>
<sequence>MESNCPPEFLAQILSRYALPTPTARPHVTLTFAQSLDAKIAGAGGRQLVLSGKESMIMTHWMRTLHDGILIGIGTALNDDPQLNARHLPPRATPYALPRPIVVDSLLRLSPNCKLLKNYQNGVGRRPWVICSALENTGSEISHGLTTSRLQRKQALETAGAKVFEISTTDTQLPIPSILQTLRGNGISSVMVEGGAQIISSFMQEDVVDALIVTVAPTMVGEAGIGYGFAGSSPDSVVEFQSLQHVYTGVFGKDSVVAFCTDGTKGG</sequence>
<evidence type="ECO:0000259" key="13">
    <source>
        <dbReference type="Pfam" id="PF01872"/>
    </source>
</evidence>
<evidence type="ECO:0000256" key="12">
    <source>
        <dbReference type="ARBA" id="ARBA00049020"/>
    </source>
</evidence>
<evidence type="ECO:0000256" key="3">
    <source>
        <dbReference type="ARBA" id="ARBA00009723"/>
    </source>
</evidence>
<proteinExistence type="inferred from homology"/>
<evidence type="ECO:0000256" key="10">
    <source>
        <dbReference type="ARBA" id="ARBA00031630"/>
    </source>
</evidence>
<dbReference type="InterPro" id="IPR002734">
    <property type="entry name" value="RibDG_C"/>
</dbReference>
<dbReference type="OrthoDB" id="5432at2759"/>
<dbReference type="InterPro" id="IPR050765">
    <property type="entry name" value="Riboflavin_Biosynth_HTPR"/>
</dbReference>
<evidence type="ECO:0000256" key="8">
    <source>
        <dbReference type="ARBA" id="ARBA00023002"/>
    </source>
</evidence>
<dbReference type="EMBL" id="NHYE01005632">
    <property type="protein sequence ID" value="PPQ66355.1"/>
    <property type="molecule type" value="Genomic_DNA"/>
</dbReference>
<evidence type="ECO:0000256" key="7">
    <source>
        <dbReference type="ARBA" id="ARBA00022857"/>
    </source>
</evidence>
<keyword evidence="15" id="KW-1185">Reference proteome</keyword>
<feature type="domain" description="Bacterial bifunctional deaminase-reductase C-terminal" evidence="13">
    <location>
        <begin position="26"/>
        <end position="225"/>
    </location>
</feature>
<keyword evidence="8" id="KW-0560">Oxidoreductase</keyword>
<protein>
    <recommendedName>
        <fullName evidence="5">2,5-diamino-6-ribosylamino-4(3H)-pyrimidinone 5'-phosphate reductase</fullName>
        <ecNumber evidence="4">1.1.1.302</ecNumber>
    </recommendedName>
    <alternativeName>
        <fullName evidence="10">2,5-diamino-6-(5-phospho-D-ribosylamino)pyrimidin-4(3H)-one reductase</fullName>
    </alternativeName>
    <alternativeName>
        <fullName evidence="9">2,5-diamino-6-ribitylamino-4(3H)-pyrimidinone 5'-phosphate synthase</fullName>
    </alternativeName>
</protein>
<dbReference type="GO" id="GO:0008703">
    <property type="term" value="F:5-amino-6-(5-phosphoribosylamino)uracil reductase activity"/>
    <property type="evidence" value="ECO:0007669"/>
    <property type="project" value="InterPro"/>
</dbReference>
<evidence type="ECO:0000256" key="2">
    <source>
        <dbReference type="ARBA" id="ARBA00005104"/>
    </source>
</evidence>
<evidence type="ECO:0000256" key="9">
    <source>
        <dbReference type="ARBA" id="ARBA00030073"/>
    </source>
</evidence>
<dbReference type="FunCoup" id="A0A409VJD4">
    <property type="interactions" value="98"/>
</dbReference>
<dbReference type="EC" id="1.1.1.302" evidence="4"/>